<accession>A0A9Q0N1T7</accession>
<evidence type="ECO:0000313" key="2">
    <source>
        <dbReference type="Proteomes" id="UP001151699"/>
    </source>
</evidence>
<comment type="caution">
    <text evidence="1">The sequence shown here is derived from an EMBL/GenBank/DDBJ whole genome shotgun (WGS) entry which is preliminary data.</text>
</comment>
<gene>
    <name evidence="1" type="ORF">Bhyg_05998</name>
</gene>
<dbReference type="Proteomes" id="UP001151699">
    <property type="component" value="Chromosome B"/>
</dbReference>
<keyword evidence="2" id="KW-1185">Reference proteome</keyword>
<organism evidence="1 2">
    <name type="scientific">Pseudolycoriella hygida</name>
    <dbReference type="NCBI Taxonomy" id="35572"/>
    <lineage>
        <taxon>Eukaryota</taxon>
        <taxon>Metazoa</taxon>
        <taxon>Ecdysozoa</taxon>
        <taxon>Arthropoda</taxon>
        <taxon>Hexapoda</taxon>
        <taxon>Insecta</taxon>
        <taxon>Pterygota</taxon>
        <taxon>Neoptera</taxon>
        <taxon>Endopterygota</taxon>
        <taxon>Diptera</taxon>
        <taxon>Nematocera</taxon>
        <taxon>Sciaroidea</taxon>
        <taxon>Sciaridae</taxon>
        <taxon>Pseudolycoriella</taxon>
    </lineage>
</organism>
<protein>
    <submittedName>
        <fullName evidence="1">Uncharacterized protein</fullName>
    </submittedName>
</protein>
<sequence>MARLFYFKEFKTVE</sequence>
<dbReference type="EMBL" id="WJQU01000002">
    <property type="protein sequence ID" value="KAJ6641064.1"/>
    <property type="molecule type" value="Genomic_DNA"/>
</dbReference>
<reference evidence="1" key="1">
    <citation type="submission" date="2022-07" db="EMBL/GenBank/DDBJ databases">
        <authorList>
            <person name="Trinca V."/>
            <person name="Uliana J.V.C."/>
            <person name="Torres T.T."/>
            <person name="Ward R.J."/>
            <person name="Monesi N."/>
        </authorList>
    </citation>
    <scope>NUCLEOTIDE SEQUENCE</scope>
    <source>
        <strain evidence="1">HSMRA1968</strain>
        <tissue evidence="1">Whole embryos</tissue>
    </source>
</reference>
<evidence type="ECO:0000313" key="1">
    <source>
        <dbReference type="EMBL" id="KAJ6641064.1"/>
    </source>
</evidence>
<proteinExistence type="predicted"/>
<name>A0A9Q0N1T7_9DIPT</name>